<feature type="compositionally biased region" description="Basic and acidic residues" evidence="7">
    <location>
        <begin position="9"/>
        <end position="26"/>
    </location>
</feature>
<organism evidence="9">
    <name type="scientific">Trieres chinensis</name>
    <name type="common">Marine centric diatom</name>
    <name type="synonym">Odontella sinensis</name>
    <dbReference type="NCBI Taxonomy" id="1514140"/>
    <lineage>
        <taxon>Eukaryota</taxon>
        <taxon>Sar</taxon>
        <taxon>Stramenopiles</taxon>
        <taxon>Ochrophyta</taxon>
        <taxon>Bacillariophyta</taxon>
        <taxon>Mediophyceae</taxon>
        <taxon>Biddulphiophycidae</taxon>
        <taxon>Eupodiscales</taxon>
        <taxon>Parodontellaceae</taxon>
        <taxon>Trieres</taxon>
    </lineage>
</organism>
<evidence type="ECO:0000256" key="7">
    <source>
        <dbReference type="SAM" id="MobiDB-lite"/>
    </source>
</evidence>
<protein>
    <recommendedName>
        <fullName evidence="8">Translation initiation factor 5A-like N-terminal domain-containing protein</fullName>
    </recommendedName>
</protein>
<dbReference type="AlphaFoldDB" id="A0A7S2E6Q7"/>
<dbReference type="InterPro" id="IPR048670">
    <property type="entry name" value="IF5A-like_N"/>
</dbReference>
<dbReference type="GO" id="GO:0003746">
    <property type="term" value="F:translation elongation factor activity"/>
    <property type="evidence" value="ECO:0007669"/>
    <property type="project" value="InterPro"/>
</dbReference>
<dbReference type="EMBL" id="HBGO01000078">
    <property type="protein sequence ID" value="CAD9318467.1"/>
    <property type="molecule type" value="Transcribed_RNA"/>
</dbReference>
<dbReference type="GO" id="GO:0043022">
    <property type="term" value="F:ribosome binding"/>
    <property type="evidence" value="ECO:0007669"/>
    <property type="project" value="InterPro"/>
</dbReference>
<evidence type="ECO:0000256" key="3">
    <source>
        <dbReference type="ARBA" id="ARBA00022528"/>
    </source>
</evidence>
<feature type="region of interest" description="Disordered" evidence="7">
    <location>
        <begin position="1"/>
        <end position="31"/>
    </location>
</feature>
<dbReference type="GO" id="GO:0009507">
    <property type="term" value="C:chloroplast"/>
    <property type="evidence" value="ECO:0007669"/>
    <property type="project" value="UniProtKB-SubCell"/>
</dbReference>
<keyword evidence="6" id="KW-0385">Hypusine</keyword>
<feature type="domain" description="Translation initiation factor 5A-like N-terminal" evidence="8">
    <location>
        <begin position="30"/>
        <end position="83"/>
    </location>
</feature>
<dbReference type="PANTHER" id="PTHR11673">
    <property type="entry name" value="TRANSLATION INITIATION FACTOR 5A FAMILY MEMBER"/>
    <property type="match status" value="1"/>
</dbReference>
<comment type="similarity">
    <text evidence="2">Belongs to the eIF-5A family.</text>
</comment>
<evidence type="ECO:0000256" key="1">
    <source>
        <dbReference type="ARBA" id="ARBA00004229"/>
    </source>
</evidence>
<gene>
    <name evidence="9" type="ORF">OSIN01602_LOCUS34</name>
</gene>
<keyword evidence="5" id="KW-0648">Protein biosynthesis</keyword>
<dbReference type="Pfam" id="PF21485">
    <property type="entry name" value="IF5A-like_N"/>
    <property type="match status" value="1"/>
</dbReference>
<dbReference type="SUPFAM" id="SSF50104">
    <property type="entry name" value="Translation proteins SH3-like domain"/>
    <property type="match status" value="1"/>
</dbReference>
<keyword evidence="4" id="KW-0934">Plastid</keyword>
<evidence type="ECO:0000256" key="4">
    <source>
        <dbReference type="ARBA" id="ARBA00022640"/>
    </source>
</evidence>
<accession>A0A7S2E6Q7</accession>
<dbReference type="PROSITE" id="PS00302">
    <property type="entry name" value="IF5A_HYPUSINE"/>
    <property type="match status" value="1"/>
</dbReference>
<name>A0A7S2E6Q7_TRICV</name>
<dbReference type="GO" id="GO:0003723">
    <property type="term" value="F:RNA binding"/>
    <property type="evidence" value="ECO:0007669"/>
    <property type="project" value="InterPro"/>
</dbReference>
<dbReference type="InterPro" id="IPR008991">
    <property type="entry name" value="Translation_prot_SH3-like_sf"/>
</dbReference>
<dbReference type="InterPro" id="IPR014722">
    <property type="entry name" value="Rib_uL2_dom2"/>
</dbReference>
<proteinExistence type="inferred from homology"/>
<dbReference type="InterPro" id="IPR001884">
    <property type="entry name" value="IF5A-like"/>
</dbReference>
<keyword evidence="3" id="KW-0150">Chloroplast</keyword>
<reference evidence="9" key="1">
    <citation type="submission" date="2021-01" db="EMBL/GenBank/DDBJ databases">
        <authorList>
            <person name="Corre E."/>
            <person name="Pelletier E."/>
            <person name="Niang G."/>
            <person name="Scheremetjew M."/>
            <person name="Finn R."/>
            <person name="Kale V."/>
            <person name="Holt S."/>
            <person name="Cochrane G."/>
            <person name="Meng A."/>
            <person name="Brown T."/>
            <person name="Cohen L."/>
        </authorList>
    </citation>
    <scope>NUCLEOTIDE SEQUENCE</scope>
    <source>
        <strain evidence="9">Grunow 1884</strain>
    </source>
</reference>
<sequence length="206" mass="22776">MSATTPSLRDSRLFDPYSARDDHSPSEHTVNGNDLRVGRFCLIGGHPCQVRTVRRSEPGKHGHAKLRLVGRGVFDNKRREAIYQAQRPVLVPSVETASDVLCVAVEDGLRQLDGGNDRFGLPPVLPYPQEDDSTEEVPKAGEHASVSVVVACGHFKVTSCRVVPTPSVAFEESLRTPWQVLSKKEQRRRKKLLRKEALMTAEAGQS</sequence>
<evidence type="ECO:0000256" key="2">
    <source>
        <dbReference type="ARBA" id="ARBA00006016"/>
    </source>
</evidence>
<evidence type="ECO:0000256" key="6">
    <source>
        <dbReference type="ARBA" id="ARBA00023071"/>
    </source>
</evidence>
<dbReference type="Gene3D" id="2.30.30.30">
    <property type="match status" value="1"/>
</dbReference>
<evidence type="ECO:0000256" key="5">
    <source>
        <dbReference type="ARBA" id="ARBA00022917"/>
    </source>
</evidence>
<evidence type="ECO:0000259" key="8">
    <source>
        <dbReference type="Pfam" id="PF21485"/>
    </source>
</evidence>
<dbReference type="GO" id="GO:0045905">
    <property type="term" value="P:positive regulation of translational termination"/>
    <property type="evidence" value="ECO:0007669"/>
    <property type="project" value="InterPro"/>
</dbReference>
<dbReference type="InterPro" id="IPR019769">
    <property type="entry name" value="Trans_elong_IF5A_hypusine_site"/>
</dbReference>
<evidence type="ECO:0000313" key="9">
    <source>
        <dbReference type="EMBL" id="CAD9318467.1"/>
    </source>
</evidence>
<comment type="subcellular location">
    <subcellularLocation>
        <location evidence="1">Plastid</location>
        <location evidence="1">Chloroplast</location>
    </subcellularLocation>
</comment>
<dbReference type="GO" id="GO:0045901">
    <property type="term" value="P:positive regulation of translational elongation"/>
    <property type="evidence" value="ECO:0007669"/>
    <property type="project" value="InterPro"/>
</dbReference>